<evidence type="ECO:0000259" key="1">
    <source>
        <dbReference type="PROSITE" id="PS51746"/>
    </source>
</evidence>
<dbReference type="Pfam" id="PF13672">
    <property type="entry name" value="PP2C_2"/>
    <property type="match status" value="1"/>
</dbReference>
<name>A0A117MQD1_9ACTN</name>
<evidence type="ECO:0000313" key="2">
    <source>
        <dbReference type="EMBL" id="KUL29966.1"/>
    </source>
</evidence>
<evidence type="ECO:0000313" key="3">
    <source>
        <dbReference type="Proteomes" id="UP000053244"/>
    </source>
</evidence>
<dbReference type="AlphaFoldDB" id="A0A117MQD1"/>
<dbReference type="SMART" id="SM00331">
    <property type="entry name" value="PP2C_SIG"/>
    <property type="match status" value="1"/>
</dbReference>
<organism evidence="2 3">
    <name type="scientific">Actinoplanes awajinensis subsp. mycoplanecinus</name>
    <dbReference type="NCBI Taxonomy" id="135947"/>
    <lineage>
        <taxon>Bacteria</taxon>
        <taxon>Bacillati</taxon>
        <taxon>Actinomycetota</taxon>
        <taxon>Actinomycetes</taxon>
        <taxon>Micromonosporales</taxon>
        <taxon>Micromonosporaceae</taxon>
        <taxon>Actinoplanes</taxon>
    </lineage>
</organism>
<protein>
    <submittedName>
        <fullName evidence="2">Protein phosphatase</fullName>
    </submittedName>
</protein>
<reference evidence="2 3" key="1">
    <citation type="submission" date="2015-10" db="EMBL/GenBank/DDBJ databases">
        <authorList>
            <person name="Gilbert D.G."/>
        </authorList>
    </citation>
    <scope>NUCLEOTIDE SEQUENCE [LARGE SCALE GENOMIC DNA]</scope>
    <source>
        <strain evidence="2 3">NRRL B-16712</strain>
    </source>
</reference>
<dbReference type="Gene3D" id="3.60.40.10">
    <property type="entry name" value="PPM-type phosphatase domain"/>
    <property type="match status" value="1"/>
</dbReference>
<dbReference type="OrthoDB" id="9801841at2"/>
<sequence>MSAEASWRIGACRVVAAAGSVTGVRYDRNYDVLHLAADRPLAIVADGMGAGEGSAAAGRLAVETFATRCADPAPAALRGVVAEVHSLVRDKARTLSDLTGCTLTAVTGVDGDGGGEAAVRIVQLGDSRAYRLRAGLLELLTVDHTVAWLGLVHGWYAAADPQAQADGYRLTRYAGHPDRPDPDVLDVPLRPGDRLLLCTDGVSGQLGYQQLARLLGEGRPAAAVRALLDATLAAGGQDNATAIVLAVTQ</sequence>
<keyword evidence="3" id="KW-1185">Reference proteome</keyword>
<dbReference type="SUPFAM" id="SSF81606">
    <property type="entry name" value="PP2C-like"/>
    <property type="match status" value="1"/>
</dbReference>
<dbReference type="PROSITE" id="PS51746">
    <property type="entry name" value="PPM_2"/>
    <property type="match status" value="1"/>
</dbReference>
<dbReference type="InterPro" id="IPR001932">
    <property type="entry name" value="PPM-type_phosphatase-like_dom"/>
</dbReference>
<accession>A0A117MQD1</accession>
<gene>
    <name evidence="2" type="ORF">ADL15_25665</name>
</gene>
<dbReference type="InterPro" id="IPR036457">
    <property type="entry name" value="PPM-type-like_dom_sf"/>
</dbReference>
<comment type="caution">
    <text evidence="2">The sequence shown here is derived from an EMBL/GenBank/DDBJ whole genome shotgun (WGS) entry which is preliminary data.</text>
</comment>
<proteinExistence type="predicted"/>
<dbReference type="Proteomes" id="UP000053244">
    <property type="component" value="Unassembled WGS sequence"/>
</dbReference>
<dbReference type="SMART" id="SM00332">
    <property type="entry name" value="PP2Cc"/>
    <property type="match status" value="1"/>
</dbReference>
<dbReference type="EMBL" id="LLZH01000268">
    <property type="protein sequence ID" value="KUL29966.1"/>
    <property type="molecule type" value="Genomic_DNA"/>
</dbReference>
<dbReference type="RefSeq" id="WP_067696310.1">
    <property type="nucleotide sequence ID" value="NZ_LLZH01000268.1"/>
</dbReference>
<feature type="domain" description="PPM-type phosphatase" evidence="1">
    <location>
        <begin position="29"/>
        <end position="247"/>
    </location>
</feature>